<name>U2JE36_9SPHI</name>
<dbReference type="RefSeq" id="WP_021069042.1">
    <property type="nucleotide sequence ID" value="NZ_ATDL01000004.1"/>
</dbReference>
<dbReference type="eggNOG" id="ENOG503257C">
    <property type="taxonomic scope" value="Bacteria"/>
</dbReference>
<dbReference type="STRING" id="1346330.M472_19500"/>
<gene>
    <name evidence="1" type="ORF">M472_19500</name>
</gene>
<dbReference type="Proteomes" id="UP000016584">
    <property type="component" value="Unassembled WGS sequence"/>
</dbReference>
<accession>U2JE36</accession>
<evidence type="ECO:0000313" key="1">
    <source>
        <dbReference type="EMBL" id="ERJ60943.1"/>
    </source>
</evidence>
<dbReference type="Pfam" id="PF12099">
    <property type="entry name" value="DUF3575"/>
    <property type="match status" value="1"/>
</dbReference>
<proteinExistence type="predicted"/>
<evidence type="ECO:0000313" key="2">
    <source>
        <dbReference type="Proteomes" id="UP000016584"/>
    </source>
</evidence>
<evidence type="ECO:0008006" key="3">
    <source>
        <dbReference type="Google" id="ProtNLM"/>
    </source>
</evidence>
<dbReference type="PATRIC" id="fig|1346330.5.peg.862"/>
<reference evidence="1 2" key="1">
    <citation type="journal article" date="2013" name="Genome Announc.">
        <title>The Draft Genome Sequence of Sphingomonas paucimobilis Strain HER1398 (Proteobacteria), Host to the Giant PAU Phage, Indicates That It Is a Member of the Genus Sphingobacterium (Bacteroidetes).</title>
        <authorList>
            <person name="White R.A.III."/>
            <person name="Suttle C.A."/>
        </authorList>
    </citation>
    <scope>NUCLEOTIDE SEQUENCE [LARGE SCALE GENOMIC DNA]</scope>
    <source>
        <strain evidence="1 2">HER1398</strain>
    </source>
</reference>
<dbReference type="InterPro" id="IPR021958">
    <property type="entry name" value="DUF3575"/>
</dbReference>
<dbReference type="OrthoDB" id="1118958at2"/>
<dbReference type="EMBL" id="ATDL01000004">
    <property type="protein sequence ID" value="ERJ60943.1"/>
    <property type="molecule type" value="Genomic_DNA"/>
</dbReference>
<keyword evidence="2" id="KW-1185">Reference proteome</keyword>
<protein>
    <recommendedName>
        <fullName evidence="3">DUF3575 domain-containing protein</fullName>
    </recommendedName>
</protein>
<dbReference type="AlphaFoldDB" id="U2JE36"/>
<comment type="caution">
    <text evidence="1">The sequence shown here is derived from an EMBL/GenBank/DDBJ whole genome shotgun (WGS) entry which is preliminary data.</text>
</comment>
<organism evidence="1 2">
    <name type="scientific">Sphingobacterium paucimobilis HER1398</name>
    <dbReference type="NCBI Taxonomy" id="1346330"/>
    <lineage>
        <taxon>Bacteria</taxon>
        <taxon>Pseudomonadati</taxon>
        <taxon>Bacteroidota</taxon>
        <taxon>Sphingobacteriia</taxon>
        <taxon>Sphingobacteriales</taxon>
        <taxon>Sphingobacteriaceae</taxon>
        <taxon>Sphingobacterium</taxon>
    </lineage>
</organism>
<sequence length="263" mass="29974">MFRNWHFKSFFLGILVIWGLQATGQKYCKWGERGTDHLLKTNLFNFAFKSFNLEYERSFKTNISLGVNVSFTPSRDLPFKSSLTKNITDENSKKSVEEARLNQFSIVPQMRFYFGDRDVFTRFYASPYIKYTRYQTNTTLYYKQEALVGGTLASESISIPISGNLNTLSAGLAVGLQFQLLKSIYLDWKIMGNHYGIVFGKGTGKSNYPLTEDIQQDIKKSLEKLDDIPIYSFAHTVDQTGVTVRPKGLNIGITSALSVGYRF</sequence>